<dbReference type="AlphaFoldDB" id="A0A7R8V843"/>
<feature type="compositionally biased region" description="Polar residues" evidence="1">
    <location>
        <begin position="261"/>
        <end position="272"/>
    </location>
</feature>
<dbReference type="InParanoid" id="A0A7R8V843"/>
<reference evidence="2 3" key="1">
    <citation type="submission" date="2020-11" db="EMBL/GenBank/DDBJ databases">
        <authorList>
            <person name="Wallbank WR R."/>
            <person name="Pardo Diaz C."/>
            <person name="Kozak K."/>
            <person name="Martin S."/>
            <person name="Jiggins C."/>
            <person name="Moest M."/>
            <person name="Warren A I."/>
            <person name="Generalovic N T."/>
            <person name="Byers J.R.P. K."/>
            <person name="Montejo-Kovacevich G."/>
            <person name="Yen C E."/>
        </authorList>
    </citation>
    <scope>NUCLEOTIDE SEQUENCE [LARGE SCALE GENOMIC DNA]</scope>
</reference>
<feature type="region of interest" description="Disordered" evidence="1">
    <location>
        <begin position="249"/>
        <end position="278"/>
    </location>
</feature>
<protein>
    <submittedName>
        <fullName evidence="2">Uncharacterized protein</fullName>
    </submittedName>
</protein>
<dbReference type="OrthoDB" id="6610013at2759"/>
<dbReference type="EMBL" id="LR899015">
    <property type="protein sequence ID" value="CAD7094200.1"/>
    <property type="molecule type" value="Genomic_DNA"/>
</dbReference>
<dbReference type="OMA" id="HQWVVVD"/>
<name>A0A7R8V843_HERIL</name>
<proteinExistence type="predicted"/>
<organism evidence="2 3">
    <name type="scientific">Hermetia illucens</name>
    <name type="common">Black soldier fly</name>
    <dbReference type="NCBI Taxonomy" id="343691"/>
    <lineage>
        <taxon>Eukaryota</taxon>
        <taxon>Metazoa</taxon>
        <taxon>Ecdysozoa</taxon>
        <taxon>Arthropoda</taxon>
        <taxon>Hexapoda</taxon>
        <taxon>Insecta</taxon>
        <taxon>Pterygota</taxon>
        <taxon>Neoptera</taxon>
        <taxon>Endopterygota</taxon>
        <taxon>Diptera</taxon>
        <taxon>Brachycera</taxon>
        <taxon>Stratiomyomorpha</taxon>
        <taxon>Stratiomyidae</taxon>
        <taxon>Hermetiinae</taxon>
        <taxon>Hermetia</taxon>
    </lineage>
</organism>
<keyword evidence="3" id="KW-1185">Reference proteome</keyword>
<accession>A0A7R8V843</accession>
<evidence type="ECO:0000313" key="2">
    <source>
        <dbReference type="EMBL" id="CAD7094200.1"/>
    </source>
</evidence>
<gene>
    <name evidence="2" type="ORF">HERILL_LOCUS16424</name>
</gene>
<dbReference type="Proteomes" id="UP000594454">
    <property type="component" value="Chromosome 7"/>
</dbReference>
<evidence type="ECO:0000313" key="3">
    <source>
        <dbReference type="Proteomes" id="UP000594454"/>
    </source>
</evidence>
<evidence type="ECO:0000256" key="1">
    <source>
        <dbReference type="SAM" id="MobiDB-lite"/>
    </source>
</evidence>
<sequence length="438" mass="50487">MSNSHRIVLLTRWFHIQSIIFFTIICVNTQVHAPYPDRATNSPYKCSRKLEDTLDTMLRRNGLKFGSGRTRIDVTPYSRYHALYGNFEELDSTLNEKLDIDDKNYPSDHNRPGSGENIPKYIRRAIDKIEVAEMRVRLPNHGKDPWVMVDKCQFNSRNRTLDTRLVFPDLTISGRVILHPSGGYCNMILRLRRAGIEFRTTPLDSSVPFGSGAFDSGRTRPASVRTDSHFSEPGFLSVFAHGCQGPTGIKFRKNSKRNRFDQNNYSSGSQRKNYYGPYVDDPIKRSGSRFFDHRRSANSMEWEPDSSYDYQDDYRQDEVKPDTEDLMNFNDGFLDLKEDFDAHSARTFGELFSSSSIKYGSPKRPIQQHDHFQRPPQQNWFNAELANSNEVTDALTRELEQLFSIGVRGLLTTYMQKALQPAIKETLMENMGYVLSYG</sequence>